<comment type="caution">
    <text evidence="1">The sequence shown here is derived from an EMBL/GenBank/DDBJ whole genome shotgun (WGS) entry which is preliminary data.</text>
</comment>
<name>A0ABM8TWG7_9BURK</name>
<reference evidence="1 2" key="1">
    <citation type="submission" date="2021-03" db="EMBL/GenBank/DDBJ databases">
        <authorList>
            <person name="Peeters C."/>
        </authorList>
    </citation>
    <scope>NUCLEOTIDE SEQUENCE [LARGE SCALE GENOMIC DNA]</scope>
    <source>
        <strain evidence="1 2">LMG 26411</strain>
    </source>
</reference>
<dbReference type="RefSeq" id="WP_211958722.1">
    <property type="nucleotide sequence ID" value="NZ_CAJPVI010000110.1"/>
</dbReference>
<accession>A0ABM8TWG7</accession>
<dbReference type="Proteomes" id="UP000672657">
    <property type="component" value="Unassembled WGS sequence"/>
</dbReference>
<dbReference type="EMBL" id="CAJPVI010000110">
    <property type="protein sequence ID" value="CAG2161149.1"/>
    <property type="molecule type" value="Genomic_DNA"/>
</dbReference>
<organism evidence="1 2">
    <name type="scientific">Cupriavidus numazuensis</name>
    <dbReference type="NCBI Taxonomy" id="221992"/>
    <lineage>
        <taxon>Bacteria</taxon>
        <taxon>Pseudomonadati</taxon>
        <taxon>Pseudomonadota</taxon>
        <taxon>Betaproteobacteria</taxon>
        <taxon>Burkholderiales</taxon>
        <taxon>Burkholderiaceae</taxon>
        <taxon>Cupriavidus</taxon>
    </lineage>
</organism>
<gene>
    <name evidence="1" type="ORF">LMG26411_08034</name>
</gene>
<sequence>MSDLLDKAIEAHGGWGRWQEIEGITADMSAVGLWHLKGWPDVLKAVKVEVDPHRQHAAYSPFLKAGQIGLFEGNRTAIVTGDGAVVEEQQDTAQSFGGHSLMTPWNVQQLIYFTGYAIWTYLTTPFLLRTPGFRLEEGEPWEESGEVWRRLKVEFPENIRSHSRQQSFYFDDRGLLRRHDYSVDIIGGSASANYTTEHKTFGGIVFPTQRCVYRTTPDNHPILDRAVVAIDIHKIDLT</sequence>
<evidence type="ECO:0000313" key="1">
    <source>
        <dbReference type="EMBL" id="CAG2161149.1"/>
    </source>
</evidence>
<evidence type="ECO:0000313" key="2">
    <source>
        <dbReference type="Proteomes" id="UP000672657"/>
    </source>
</evidence>
<proteinExistence type="predicted"/>
<keyword evidence="2" id="KW-1185">Reference proteome</keyword>
<protein>
    <submittedName>
        <fullName evidence="1">Uncharacterized protein</fullName>
    </submittedName>
</protein>